<evidence type="ECO:0000313" key="2">
    <source>
        <dbReference type="Proteomes" id="UP000011535"/>
    </source>
</evidence>
<name>M0H320_HALL2</name>
<keyword evidence="1" id="KW-0547">Nucleotide-binding</keyword>
<keyword evidence="1" id="KW-0378">Hydrolase</keyword>
<comment type="caution">
    <text evidence="1">The sequence shown here is derived from an EMBL/GenBank/DDBJ whole genome shotgun (WGS) entry which is preliminary data.</text>
</comment>
<reference evidence="1 2" key="1">
    <citation type="journal article" date="2014" name="PLoS Genet.">
        <title>Phylogenetically driven sequencing of extremely halophilic archaea reveals strategies for static and dynamic osmo-response.</title>
        <authorList>
            <person name="Becker E.A."/>
            <person name="Seitzer P.M."/>
            <person name="Tritt A."/>
            <person name="Larsen D."/>
            <person name="Krusor M."/>
            <person name="Yao A.I."/>
            <person name="Wu D."/>
            <person name="Madern D."/>
            <person name="Eisen J.A."/>
            <person name="Darling A.E."/>
            <person name="Facciotti M.T."/>
        </authorList>
    </citation>
    <scope>NUCLEOTIDE SEQUENCE [LARGE SCALE GENOMIC DNA]</scope>
    <source>
        <strain evidence="2">DSM 14919 / CCM 7023 / CIP 107410 / JCM 9276 / NCIMB 13854 / Aa 2.2</strain>
    </source>
</reference>
<evidence type="ECO:0000313" key="1">
    <source>
        <dbReference type="EMBL" id="ELZ77484.1"/>
    </source>
</evidence>
<keyword evidence="1" id="KW-0347">Helicase</keyword>
<dbReference type="EMBL" id="AOLH01000004">
    <property type="protein sequence ID" value="ELZ77484.1"/>
    <property type="molecule type" value="Genomic_DNA"/>
</dbReference>
<keyword evidence="1" id="KW-0067">ATP-binding</keyword>
<accession>M0H320</accession>
<sequence length="67" mass="7960">MLRFDQMLEMGSMRYNRIKLMSMGVDRSVAVNLYIPDEVEDVVNYLQENRSSIAPFYQRHLENQGIF</sequence>
<dbReference type="GO" id="GO:0004386">
    <property type="term" value="F:helicase activity"/>
    <property type="evidence" value="ECO:0007669"/>
    <property type="project" value="UniProtKB-KW"/>
</dbReference>
<gene>
    <name evidence="1" type="ORF">C456_03066</name>
</gene>
<proteinExistence type="predicted"/>
<dbReference type="Proteomes" id="UP000011535">
    <property type="component" value="Unassembled WGS sequence"/>
</dbReference>
<protein>
    <submittedName>
        <fullName evidence="1">DEAD/DEAH box helicase domain-containing protein</fullName>
    </submittedName>
</protein>
<organism evidence="1 2">
    <name type="scientific">Haloferax lucentense (strain DSM 14919 / JCM 9276 / NCIMB 13854 / Aa 2.2)</name>
    <name type="common">Haloferax alicantei</name>
    <dbReference type="NCBI Taxonomy" id="1230452"/>
    <lineage>
        <taxon>Archaea</taxon>
        <taxon>Methanobacteriati</taxon>
        <taxon>Methanobacteriota</taxon>
        <taxon>Stenosarchaea group</taxon>
        <taxon>Halobacteria</taxon>
        <taxon>Halobacteriales</taxon>
        <taxon>Haloferacaceae</taxon>
        <taxon>Haloferax</taxon>
    </lineage>
</organism>
<dbReference type="AlphaFoldDB" id="M0H320"/>